<evidence type="ECO:0000313" key="1">
    <source>
        <dbReference type="EMBL" id="MFM0241201.1"/>
    </source>
</evidence>
<dbReference type="Pfam" id="PF11745">
    <property type="entry name" value="DUF3304"/>
    <property type="match status" value="1"/>
</dbReference>
<gene>
    <name evidence="1" type="ORF">PQR03_23995</name>
</gene>
<proteinExistence type="predicted"/>
<comment type="caution">
    <text evidence="1">The sequence shown here is derived from an EMBL/GenBank/DDBJ whole genome shotgun (WGS) entry which is preliminary data.</text>
</comment>
<dbReference type="InterPro" id="IPR021733">
    <property type="entry name" value="DUF3304"/>
</dbReference>
<dbReference type="RefSeq" id="WP_408264061.1">
    <property type="nucleotide sequence ID" value="NZ_JAQQCK010000020.1"/>
</dbReference>
<sequence>MKTKWLPVLLGGGKVPVSKRDDVLRNGVLRMRDETKQELACPTCERCTTPREPSEAQEQVGKVGATFRAIGDWVSELLPKKSGLSSGLMFSVCVLMAGCSGIRSDATSTVDVPPYIELLGGGVRALNYTSWYIHTFAITGPKGSGIGGGGPNVWPMDKGSNEPSGGAKETCCMSFPLEWQPDLKLTVRWLVEKKRPDGKVFGYWYKAEGVQIAQYDGKMAGAVWGIFLPGDRVRLMITDGNHNGGNNANNRPADDDPYVVQGTIDDEWNRLYPPAHD</sequence>
<name>A0ABW9BLB7_9BURK</name>
<reference evidence="1 2" key="1">
    <citation type="journal article" date="2024" name="Chem. Sci.">
        <title>Discovery of megapolipeptins by genome mining of a Burkholderiales bacteria collection.</title>
        <authorList>
            <person name="Paulo B.S."/>
            <person name="Recchia M.J.J."/>
            <person name="Lee S."/>
            <person name="Fergusson C.H."/>
            <person name="Romanowski S.B."/>
            <person name="Hernandez A."/>
            <person name="Krull N."/>
            <person name="Liu D.Y."/>
            <person name="Cavanagh H."/>
            <person name="Bos A."/>
            <person name="Gray C.A."/>
            <person name="Murphy B.T."/>
            <person name="Linington R.G."/>
            <person name="Eustaquio A.S."/>
        </authorList>
    </citation>
    <scope>NUCLEOTIDE SEQUENCE [LARGE SCALE GENOMIC DNA]</scope>
    <source>
        <strain evidence="1 2">RL17-351-BIE-A</strain>
    </source>
</reference>
<dbReference type="Proteomes" id="UP001629274">
    <property type="component" value="Unassembled WGS sequence"/>
</dbReference>
<keyword evidence="2" id="KW-1185">Reference proteome</keyword>
<accession>A0ABW9BLB7</accession>
<organism evidence="1 2">
    <name type="scientific">Paraburkholderia phytofirmans</name>
    <dbReference type="NCBI Taxonomy" id="261302"/>
    <lineage>
        <taxon>Bacteria</taxon>
        <taxon>Pseudomonadati</taxon>
        <taxon>Pseudomonadota</taxon>
        <taxon>Betaproteobacteria</taxon>
        <taxon>Burkholderiales</taxon>
        <taxon>Burkholderiaceae</taxon>
        <taxon>Paraburkholderia</taxon>
    </lineage>
</organism>
<evidence type="ECO:0000313" key="2">
    <source>
        <dbReference type="Proteomes" id="UP001629274"/>
    </source>
</evidence>
<protein>
    <submittedName>
        <fullName evidence="1">DUF3304 domain-containing protein</fullName>
    </submittedName>
</protein>
<dbReference type="EMBL" id="JAQQDR010000009">
    <property type="protein sequence ID" value="MFM0241201.1"/>
    <property type="molecule type" value="Genomic_DNA"/>
</dbReference>